<gene>
    <name evidence="2" type="ORF">RY831_05050</name>
</gene>
<proteinExistence type="predicted"/>
<accession>A0ABU6J4X2</accession>
<evidence type="ECO:0000313" key="2">
    <source>
        <dbReference type="EMBL" id="MEC4718503.1"/>
    </source>
</evidence>
<feature type="transmembrane region" description="Helical" evidence="1">
    <location>
        <begin position="7"/>
        <end position="28"/>
    </location>
</feature>
<evidence type="ECO:0008006" key="4">
    <source>
        <dbReference type="Google" id="ProtNLM"/>
    </source>
</evidence>
<protein>
    <recommendedName>
        <fullName evidence="4">Transmembrane protein</fullName>
    </recommendedName>
</protein>
<organism evidence="2 3">
    <name type="scientific">Noviherbaspirillum album</name>
    <dbReference type="NCBI Taxonomy" id="3080276"/>
    <lineage>
        <taxon>Bacteria</taxon>
        <taxon>Pseudomonadati</taxon>
        <taxon>Pseudomonadota</taxon>
        <taxon>Betaproteobacteria</taxon>
        <taxon>Burkholderiales</taxon>
        <taxon>Oxalobacteraceae</taxon>
        <taxon>Noviherbaspirillum</taxon>
    </lineage>
</organism>
<keyword evidence="1" id="KW-1133">Transmembrane helix</keyword>
<comment type="caution">
    <text evidence="2">The sequence shown here is derived from an EMBL/GenBank/DDBJ whole genome shotgun (WGS) entry which is preliminary data.</text>
</comment>
<reference evidence="2 3" key="1">
    <citation type="submission" date="2023-10" db="EMBL/GenBank/DDBJ databases">
        <title>Noviherbaspirillum sp. CPCC 100848 genome assembly.</title>
        <authorList>
            <person name="Li X.Y."/>
            <person name="Fang X.M."/>
        </authorList>
    </citation>
    <scope>NUCLEOTIDE SEQUENCE [LARGE SCALE GENOMIC DNA]</scope>
    <source>
        <strain evidence="2 3">CPCC 100848</strain>
    </source>
</reference>
<keyword evidence="1" id="KW-0812">Transmembrane</keyword>
<dbReference type="Proteomes" id="UP001352263">
    <property type="component" value="Unassembled WGS sequence"/>
</dbReference>
<name>A0ABU6J4X2_9BURK</name>
<evidence type="ECO:0000313" key="3">
    <source>
        <dbReference type="Proteomes" id="UP001352263"/>
    </source>
</evidence>
<dbReference type="EMBL" id="JAWIIV010000003">
    <property type="protein sequence ID" value="MEC4718503.1"/>
    <property type="molecule type" value="Genomic_DNA"/>
</dbReference>
<sequence>MNRKPRFGFFARVLTCATAFAAMMIYLASKTFPGLPLVPVLAWATAFILLAGVAITLGFYANYRWHAWCLNRGGADPQWLWMGGEAQRVHVVRRENRQRPVRRRD</sequence>
<dbReference type="RefSeq" id="WP_326505239.1">
    <property type="nucleotide sequence ID" value="NZ_JAWIIV010000003.1"/>
</dbReference>
<keyword evidence="1" id="KW-0472">Membrane</keyword>
<evidence type="ECO:0000256" key="1">
    <source>
        <dbReference type="SAM" id="Phobius"/>
    </source>
</evidence>
<feature type="transmembrane region" description="Helical" evidence="1">
    <location>
        <begin position="40"/>
        <end position="63"/>
    </location>
</feature>
<keyword evidence="3" id="KW-1185">Reference proteome</keyword>